<dbReference type="AlphaFoldDB" id="A0A818SMP9"/>
<feature type="compositionally biased region" description="Polar residues" evidence="1">
    <location>
        <begin position="12"/>
        <end position="22"/>
    </location>
</feature>
<sequence>MMSTEEEMEYQSYPSASVNIPMSSARRRSVSQRRDRSLNSVHFQNLNRTSKRATSTPKPTRPSSRTLNQSSTNNQLSTNSQSSTNNQSSTNSQSSTNNRLSTCTKEKKGHVAISLLSPIHPSNSPDRSQSPAPLLPFDCPSDDEQHQQQNMHITTRSGKMKKDTVLSYFTLRSDGQYDCNTCHQTLPLIQHATTNAVLISRNNVQPIESPMRRPHPSSNDELSETESFMNDISTRTVHNHKRTRLNASKLHQQQPTITTSVHTSLNNRTHVTTTIYEVISIEAERFAQSRYPFPPFIIRFATPNIKKQTVAEGLRKHLKQHNQLDIEFVGYRRSKNKCSNNEIDILLFVKDSYSFACLFDDSNWPTLLNGEMFVRSHKPPIPPQLSLIIKNVGLNIDWVRFSNELKSNYSGIVNIIRMKNKKYENIKLIKIEFDKPEQRNNILLKGKIIIECLLYEVEEYLAPAKDFPSLPSAQKSTIQGYKTNNHSNNNNGAILSKLNEMNQNMSKVNVILEKSSSTNAKFEQFMANVIEQDKKVEMNIQDLQKNGQTMMSHITQLQVYSTRHENLFKKVFLPIIDDLSKFMLSMNRDKHDRVVDADFGVTLERLRTQLNNALEGKDSC</sequence>
<feature type="compositionally biased region" description="Low complexity" evidence="1">
    <location>
        <begin position="66"/>
        <end position="102"/>
    </location>
</feature>
<proteinExistence type="predicted"/>
<protein>
    <submittedName>
        <fullName evidence="2">Uncharacterized protein</fullName>
    </submittedName>
</protein>
<dbReference type="EMBL" id="CAJOAX010000910">
    <property type="protein sequence ID" value="CAF3665540.1"/>
    <property type="molecule type" value="Genomic_DNA"/>
</dbReference>
<feature type="region of interest" description="Disordered" evidence="1">
    <location>
        <begin position="1"/>
        <end position="147"/>
    </location>
</feature>
<reference evidence="2" key="1">
    <citation type="submission" date="2021-02" db="EMBL/GenBank/DDBJ databases">
        <authorList>
            <person name="Nowell W R."/>
        </authorList>
    </citation>
    <scope>NUCLEOTIDE SEQUENCE</scope>
</reference>
<gene>
    <name evidence="2" type="ORF">OTI717_LOCUS10208</name>
</gene>
<comment type="caution">
    <text evidence="2">The sequence shown here is derived from an EMBL/GenBank/DDBJ whole genome shotgun (WGS) entry which is preliminary data.</text>
</comment>
<accession>A0A818SMP9</accession>
<feature type="compositionally biased region" description="Polar residues" evidence="1">
    <location>
        <begin position="38"/>
        <end position="65"/>
    </location>
</feature>
<feature type="compositionally biased region" description="Polar residues" evidence="1">
    <location>
        <begin position="120"/>
        <end position="131"/>
    </location>
</feature>
<dbReference type="Proteomes" id="UP000663823">
    <property type="component" value="Unassembled WGS sequence"/>
</dbReference>
<evidence type="ECO:0000313" key="2">
    <source>
        <dbReference type="EMBL" id="CAF3665540.1"/>
    </source>
</evidence>
<evidence type="ECO:0000313" key="3">
    <source>
        <dbReference type="Proteomes" id="UP000663823"/>
    </source>
</evidence>
<evidence type="ECO:0000256" key="1">
    <source>
        <dbReference type="SAM" id="MobiDB-lite"/>
    </source>
</evidence>
<name>A0A818SMP9_9BILA</name>
<organism evidence="2 3">
    <name type="scientific">Rotaria sordida</name>
    <dbReference type="NCBI Taxonomy" id="392033"/>
    <lineage>
        <taxon>Eukaryota</taxon>
        <taxon>Metazoa</taxon>
        <taxon>Spiralia</taxon>
        <taxon>Gnathifera</taxon>
        <taxon>Rotifera</taxon>
        <taxon>Eurotatoria</taxon>
        <taxon>Bdelloidea</taxon>
        <taxon>Philodinida</taxon>
        <taxon>Philodinidae</taxon>
        <taxon>Rotaria</taxon>
    </lineage>
</organism>